<dbReference type="RefSeq" id="WP_068337646.1">
    <property type="nucleotide sequence ID" value="NZ_LQBP01000006.1"/>
</dbReference>
<gene>
    <name evidence="5 8" type="primary">tolB</name>
    <name evidence="8" type="ORF">AVO44_13005</name>
</gene>
<dbReference type="PANTHER" id="PTHR36842:SF1">
    <property type="entry name" value="PROTEIN TOLB"/>
    <property type="match status" value="1"/>
</dbReference>
<evidence type="ECO:0000313" key="9">
    <source>
        <dbReference type="Proteomes" id="UP000053690"/>
    </source>
</evidence>
<evidence type="ECO:0000256" key="6">
    <source>
        <dbReference type="SAM" id="MobiDB-lite"/>
    </source>
</evidence>
<dbReference type="Pfam" id="PF07676">
    <property type="entry name" value="PD40"/>
    <property type="match status" value="4"/>
</dbReference>
<dbReference type="SUPFAM" id="SSF69304">
    <property type="entry name" value="Tricorn protease N-terminal domain"/>
    <property type="match status" value="1"/>
</dbReference>
<feature type="chain" id="PRO_5008998024" description="Tol-Pal system protein TolB" evidence="5">
    <location>
        <begin position="22"/>
        <end position="439"/>
    </location>
</feature>
<evidence type="ECO:0000256" key="5">
    <source>
        <dbReference type="HAMAP-Rule" id="MF_00671"/>
    </source>
</evidence>
<evidence type="ECO:0000256" key="1">
    <source>
        <dbReference type="ARBA" id="ARBA00004418"/>
    </source>
</evidence>
<dbReference type="Gene3D" id="3.40.50.10070">
    <property type="entry name" value="TolB, N-terminal domain"/>
    <property type="match status" value="1"/>
</dbReference>
<evidence type="ECO:0000256" key="2">
    <source>
        <dbReference type="ARBA" id="ARBA00009820"/>
    </source>
</evidence>
<dbReference type="GO" id="GO:0017038">
    <property type="term" value="P:protein import"/>
    <property type="evidence" value="ECO:0007669"/>
    <property type="project" value="InterPro"/>
</dbReference>
<comment type="function">
    <text evidence="5">Part of the Tol-Pal system, which plays a role in outer membrane invagination during cell division and is important for maintaining outer membrane integrity.</text>
</comment>
<evidence type="ECO:0000256" key="4">
    <source>
        <dbReference type="ARBA" id="ARBA00022764"/>
    </source>
</evidence>
<dbReference type="PANTHER" id="PTHR36842">
    <property type="entry name" value="PROTEIN TOLB HOMOLOG"/>
    <property type="match status" value="1"/>
</dbReference>
<dbReference type="STRING" id="1685378.AVO44_13005"/>
<dbReference type="GO" id="GO:0051301">
    <property type="term" value="P:cell division"/>
    <property type="evidence" value="ECO:0007669"/>
    <property type="project" value="UniProtKB-UniRule"/>
</dbReference>
<dbReference type="SUPFAM" id="SSF52964">
    <property type="entry name" value="TolB, N-terminal domain"/>
    <property type="match status" value="1"/>
</dbReference>
<dbReference type="Gene3D" id="2.120.10.30">
    <property type="entry name" value="TolB, C-terminal domain"/>
    <property type="match status" value="1"/>
</dbReference>
<feature type="domain" description="TolB N-terminal" evidence="7">
    <location>
        <begin position="26"/>
        <end position="132"/>
    </location>
</feature>
<reference evidence="9" key="1">
    <citation type="submission" date="2015-12" db="EMBL/GenBank/DDBJ databases">
        <authorList>
            <person name="Zhang G."/>
            <person name="Stingl U."/>
        </authorList>
    </citation>
    <scope>NUCLEOTIDE SEQUENCE [LARGE SCALE GENOMIC DNA]</scope>
    <source>
        <strain evidence="9">ZGT108</strain>
    </source>
</reference>
<dbReference type="AlphaFoldDB" id="A0A0X3TZ55"/>
<protein>
    <recommendedName>
        <fullName evidence="5">Tol-Pal system protein TolB</fullName>
    </recommendedName>
</protein>
<dbReference type="OrthoDB" id="9802240at2"/>
<dbReference type="EMBL" id="LQBP01000006">
    <property type="protein sequence ID" value="KUJ78620.1"/>
    <property type="molecule type" value="Genomic_DNA"/>
</dbReference>
<dbReference type="GO" id="GO:0042597">
    <property type="term" value="C:periplasmic space"/>
    <property type="evidence" value="ECO:0007669"/>
    <property type="project" value="UniProtKB-SubCell"/>
</dbReference>
<comment type="caution">
    <text evidence="8">The sequence shown here is derived from an EMBL/GenBank/DDBJ whole genome shotgun (WGS) entry which is preliminary data.</text>
</comment>
<keyword evidence="4 5" id="KW-0574">Periplasm</keyword>
<accession>A0A0X3TZ55</accession>
<dbReference type="InterPro" id="IPR011042">
    <property type="entry name" value="6-blade_b-propeller_TolB-like"/>
</dbReference>
<dbReference type="InterPro" id="IPR007195">
    <property type="entry name" value="TolB_N"/>
</dbReference>
<keyword evidence="5" id="KW-0132">Cell division</keyword>
<dbReference type="Pfam" id="PF04052">
    <property type="entry name" value="TolB_N"/>
    <property type="match status" value="1"/>
</dbReference>
<evidence type="ECO:0000313" key="8">
    <source>
        <dbReference type="EMBL" id="KUJ78620.1"/>
    </source>
</evidence>
<keyword evidence="5" id="KW-0131">Cell cycle</keyword>
<feature type="region of interest" description="Disordered" evidence="6">
    <location>
        <begin position="419"/>
        <end position="439"/>
    </location>
</feature>
<keyword evidence="3 5" id="KW-0732">Signal</keyword>
<organism evidence="8 9">
    <name type="scientific">Ruegeria profundi</name>
    <dbReference type="NCBI Taxonomy" id="1685378"/>
    <lineage>
        <taxon>Bacteria</taxon>
        <taxon>Pseudomonadati</taxon>
        <taxon>Pseudomonadota</taxon>
        <taxon>Alphaproteobacteria</taxon>
        <taxon>Rhodobacterales</taxon>
        <taxon>Roseobacteraceae</taxon>
        <taxon>Ruegeria</taxon>
    </lineage>
</organism>
<comment type="similarity">
    <text evidence="2 5">Belongs to the TolB family.</text>
</comment>
<name>A0A0X3TZ55_9RHOB</name>
<feature type="signal peptide" evidence="5">
    <location>
        <begin position="1"/>
        <end position="21"/>
    </location>
</feature>
<evidence type="ECO:0000259" key="7">
    <source>
        <dbReference type="Pfam" id="PF04052"/>
    </source>
</evidence>
<dbReference type="NCBIfam" id="TIGR02800">
    <property type="entry name" value="propeller_TolB"/>
    <property type="match status" value="1"/>
</dbReference>
<dbReference type="Proteomes" id="UP000053690">
    <property type="component" value="Unassembled WGS sequence"/>
</dbReference>
<sequence precursor="true">MIRFVTSLLLGLTILAAPVYAQSGPLRLELDQGIIEPLPFAVPNFVPDGPAAAQYANDITRVVAADLTGTGLFREISADAFISRVSSFDSPVQFADWKAINAEALVTGAVNVSGNRLTVRFRVWDVFSGQELGNGLQFAGTTEGWRRMAHKVSDQVYSRITGEGSYFDSRVAFVSESGPKDQRLKRLAIMDYDGANVQYLTDSSAIVLAPRFSPTGDRLLYTSYETGQPRIYVLDVDRVRRTALNTQDGTMSFSPRFSPDGRSIVYSLIQGGNTDLWRMDLASGQSTRLTNTPAIETAPSYSPDGSQIVFESDRSGTPQLYIMPANGGEATRISFGQGRYGTPVWSPRGDLIAFTKQNKGRFHIGVMRTDGSEERLLTSSFLDEGPTWSPNGRVIMFTRETQGASGRATLYSVDISGRNLRPVRTPDGGSDPSWGPLQN</sequence>
<dbReference type="InterPro" id="IPR011659">
    <property type="entry name" value="WD40"/>
</dbReference>
<proteinExistence type="inferred from homology"/>
<dbReference type="HAMAP" id="MF_00671">
    <property type="entry name" value="TolB"/>
    <property type="match status" value="1"/>
</dbReference>
<evidence type="ECO:0000256" key="3">
    <source>
        <dbReference type="ARBA" id="ARBA00022729"/>
    </source>
</evidence>
<keyword evidence="9" id="KW-1185">Reference proteome</keyword>
<comment type="subunit">
    <text evidence="5">The Tol-Pal system is composed of five core proteins: the inner membrane proteins TolA, TolQ and TolR, the periplasmic protein TolB and the outer membrane protein Pal. They form a network linking the inner and outer membranes and the peptidoglycan layer.</text>
</comment>
<comment type="subcellular location">
    <subcellularLocation>
        <location evidence="1 5">Periplasm</location>
    </subcellularLocation>
</comment>
<dbReference type="InterPro" id="IPR014167">
    <property type="entry name" value="Tol-Pal_TolB"/>
</dbReference>